<dbReference type="AlphaFoldDB" id="W0JZQ6"/>
<dbReference type="Gene3D" id="3.40.630.30">
    <property type="match status" value="1"/>
</dbReference>
<sequence>MFPECIETERLQLERISHSSIDVFDLYELYRDADEAEEMFKYWDSPPHKTMKETHDYVDQAEQLWGEREGAKYVIRPKQGEDGASDIAGTTGVYPEWEKRSANLGILLDKRFWGRGYSGERADAILSVVFDRLDLELVVASHIDGNKQSQQAIEKYVERYGGQYDGLLRNWLSMPDTVADVHRYTISKEQYFEATNAK</sequence>
<feature type="domain" description="N-acetyltransferase" evidence="1">
    <location>
        <begin position="10"/>
        <end position="155"/>
    </location>
</feature>
<dbReference type="PANTHER" id="PTHR43441:SF11">
    <property type="entry name" value="RIBOSOMAL-PROTEIN-SERINE ACETYLTRANSFERASE"/>
    <property type="match status" value="1"/>
</dbReference>
<dbReference type="InterPro" id="IPR000182">
    <property type="entry name" value="GNAT_dom"/>
</dbReference>
<evidence type="ECO:0000313" key="2">
    <source>
        <dbReference type="EMBL" id="AHG02428.1"/>
    </source>
</evidence>
<keyword evidence="3" id="KW-1185">Reference proteome</keyword>
<dbReference type="PANTHER" id="PTHR43441">
    <property type="entry name" value="RIBOSOMAL-PROTEIN-SERINE ACETYLTRANSFERASE"/>
    <property type="match status" value="1"/>
</dbReference>
<reference evidence="2 3" key="1">
    <citation type="submission" date="2014-01" db="EMBL/GenBank/DDBJ databases">
        <authorList>
            <consortium name="DOE Joint Genome Institute"/>
            <person name="Anderson I."/>
            <person name="Huntemann M."/>
            <person name="Han J."/>
            <person name="Chen A."/>
            <person name="Kyrpides N."/>
            <person name="Mavromatis K."/>
            <person name="Markowitz V."/>
            <person name="Palaniappan K."/>
            <person name="Ivanova N."/>
            <person name="Schaumberg A."/>
            <person name="Pati A."/>
            <person name="Liolios K."/>
            <person name="Nordberg H.P."/>
            <person name="Cantor M.N."/>
            <person name="Hua S.X."/>
            <person name="Woyke T."/>
        </authorList>
    </citation>
    <scope>NUCLEOTIDE SEQUENCE [LARGE SCALE GENOMIC DNA]</scope>
    <source>
        <strain evidence="2 3">XH-48</strain>
        <plasmid evidence="3">3</plasmid>
    </source>
</reference>
<dbReference type="GO" id="GO:1990189">
    <property type="term" value="F:protein N-terminal-serine acetyltransferase activity"/>
    <property type="evidence" value="ECO:0007669"/>
    <property type="project" value="TreeGrafter"/>
</dbReference>
<accession>W0JZQ6</accession>
<dbReference type="OrthoDB" id="120213at2157"/>
<dbReference type="GO" id="GO:0008999">
    <property type="term" value="F:protein-N-terminal-alanine acetyltransferase activity"/>
    <property type="evidence" value="ECO:0007669"/>
    <property type="project" value="TreeGrafter"/>
</dbReference>
<dbReference type="GeneID" id="25147748"/>
<dbReference type="SUPFAM" id="SSF55729">
    <property type="entry name" value="Acyl-CoA N-acyltransferases (Nat)"/>
    <property type="match status" value="1"/>
</dbReference>
<dbReference type="HOGENOM" id="CLU_1352098_0_0_2"/>
<evidence type="ECO:0000259" key="1">
    <source>
        <dbReference type="Pfam" id="PF13302"/>
    </source>
</evidence>
<dbReference type="eggNOG" id="arCOG00842">
    <property type="taxonomic scope" value="Archaea"/>
</dbReference>
<geneLocation type="plasmid" evidence="3">
    <name>3</name>
</geneLocation>
<organism evidence="2 3">
    <name type="scientific">Halostagnicola larsenii XH-48</name>
    <dbReference type="NCBI Taxonomy" id="797299"/>
    <lineage>
        <taxon>Archaea</taxon>
        <taxon>Methanobacteriati</taxon>
        <taxon>Methanobacteriota</taxon>
        <taxon>Stenosarchaea group</taxon>
        <taxon>Halobacteria</taxon>
        <taxon>Halobacteriales</taxon>
        <taxon>Natrialbaceae</taxon>
        <taxon>Halostagnicola</taxon>
    </lineage>
</organism>
<gene>
    <name evidence="2" type="ORF">HALLA_21215</name>
</gene>
<dbReference type="RefSeq" id="WP_049955206.1">
    <property type="nucleotide sequence ID" value="NZ_CP007059.1"/>
</dbReference>
<evidence type="ECO:0000313" key="3">
    <source>
        <dbReference type="Proteomes" id="UP000019024"/>
    </source>
</evidence>
<dbReference type="Proteomes" id="UP000019024">
    <property type="component" value="Plasmid unnamed4"/>
</dbReference>
<dbReference type="Pfam" id="PF13302">
    <property type="entry name" value="Acetyltransf_3"/>
    <property type="match status" value="1"/>
</dbReference>
<protein>
    <recommendedName>
        <fullName evidence="1">N-acetyltransferase domain-containing protein</fullName>
    </recommendedName>
</protein>
<dbReference type="KEGG" id="hlr:HALLA_21215"/>
<proteinExistence type="predicted"/>
<dbReference type="EMBL" id="CP007059">
    <property type="protein sequence ID" value="AHG02428.1"/>
    <property type="molecule type" value="Genomic_DNA"/>
</dbReference>
<dbReference type="InterPro" id="IPR016181">
    <property type="entry name" value="Acyl_CoA_acyltransferase"/>
</dbReference>
<dbReference type="InterPro" id="IPR051908">
    <property type="entry name" value="Ribosomal_N-acetyltransferase"/>
</dbReference>
<keyword evidence="2" id="KW-0614">Plasmid</keyword>
<dbReference type="GO" id="GO:0005737">
    <property type="term" value="C:cytoplasm"/>
    <property type="evidence" value="ECO:0007669"/>
    <property type="project" value="TreeGrafter"/>
</dbReference>
<name>W0JZQ6_9EURY</name>